<feature type="transmembrane region" description="Helical" evidence="10">
    <location>
        <begin position="140"/>
        <end position="160"/>
    </location>
</feature>
<dbReference type="GO" id="GO:0016020">
    <property type="term" value="C:membrane"/>
    <property type="evidence" value="ECO:0007669"/>
    <property type="project" value="InterPro"/>
</dbReference>
<feature type="transmembrane region" description="Helical" evidence="10">
    <location>
        <begin position="113"/>
        <end position="134"/>
    </location>
</feature>
<keyword evidence="10" id="KW-1133">Transmembrane helix</keyword>
<keyword evidence="7" id="KW-0067">ATP-binding</keyword>
<evidence type="ECO:0000256" key="10">
    <source>
        <dbReference type="SAM" id="Phobius"/>
    </source>
</evidence>
<comment type="catalytic activity">
    <reaction evidence="1">
        <text>ATP + protein L-histidine = ADP + protein N-phospho-L-histidine.</text>
        <dbReference type="EC" id="2.7.13.3"/>
    </reaction>
</comment>
<feature type="coiled-coil region" evidence="9">
    <location>
        <begin position="226"/>
        <end position="260"/>
    </location>
</feature>
<evidence type="ECO:0000256" key="9">
    <source>
        <dbReference type="SAM" id="Coils"/>
    </source>
</evidence>
<dbReference type="EMBL" id="JAEEGC010000122">
    <property type="protein sequence ID" value="MBV7275382.1"/>
    <property type="molecule type" value="Genomic_DNA"/>
</dbReference>
<keyword evidence="10" id="KW-0812">Transmembrane</keyword>
<dbReference type="GO" id="GO:0005524">
    <property type="term" value="F:ATP binding"/>
    <property type="evidence" value="ECO:0007669"/>
    <property type="project" value="UniProtKB-KW"/>
</dbReference>
<dbReference type="Proteomes" id="UP000694308">
    <property type="component" value="Unassembled WGS sequence"/>
</dbReference>
<dbReference type="GO" id="GO:0000155">
    <property type="term" value="F:phosphorelay sensor kinase activity"/>
    <property type="evidence" value="ECO:0007669"/>
    <property type="project" value="InterPro"/>
</dbReference>
<dbReference type="PANTHER" id="PTHR24421">
    <property type="entry name" value="NITRATE/NITRITE SENSOR PROTEIN NARX-RELATED"/>
    <property type="match status" value="1"/>
</dbReference>
<feature type="domain" description="Signal transduction histidine kinase subgroup 3 dimerisation and phosphoacceptor" evidence="11">
    <location>
        <begin position="206"/>
        <end position="270"/>
    </location>
</feature>
<dbReference type="Pfam" id="PF07730">
    <property type="entry name" value="HisKA_3"/>
    <property type="match status" value="1"/>
</dbReference>
<dbReference type="AlphaFoldDB" id="A0A949TU43"/>
<keyword evidence="10" id="KW-0472">Membrane</keyword>
<keyword evidence="13" id="KW-1185">Reference proteome</keyword>
<reference evidence="12" key="1">
    <citation type="submission" date="2020-12" db="EMBL/GenBank/DDBJ databases">
        <title>Clostridium thailandense sp. nov., a novel acetogenic bacterium isolated from peat land soil in Thailand.</title>
        <authorList>
            <person name="Chaikitkaew S."/>
            <person name="Birkeland N.K."/>
        </authorList>
    </citation>
    <scope>NUCLEOTIDE SEQUENCE</scope>
    <source>
        <strain evidence="12">PL3</strain>
    </source>
</reference>
<evidence type="ECO:0000256" key="7">
    <source>
        <dbReference type="ARBA" id="ARBA00022840"/>
    </source>
</evidence>
<dbReference type="InterPro" id="IPR050482">
    <property type="entry name" value="Sensor_HK_TwoCompSys"/>
</dbReference>
<keyword evidence="3" id="KW-0597">Phosphoprotein</keyword>
<feature type="transmembrane region" description="Helical" evidence="10">
    <location>
        <begin position="66"/>
        <end position="83"/>
    </location>
</feature>
<proteinExistence type="predicted"/>
<gene>
    <name evidence="12" type="ORF">I6U48_20995</name>
</gene>
<dbReference type="PANTHER" id="PTHR24421:SF10">
    <property type="entry name" value="NITRATE_NITRITE SENSOR PROTEIN NARQ"/>
    <property type="match status" value="1"/>
</dbReference>
<evidence type="ECO:0000256" key="2">
    <source>
        <dbReference type="ARBA" id="ARBA00012438"/>
    </source>
</evidence>
<keyword evidence="6 12" id="KW-0418">Kinase</keyword>
<dbReference type="InterPro" id="IPR011712">
    <property type="entry name" value="Sig_transdc_His_kin_sub3_dim/P"/>
</dbReference>
<evidence type="ECO:0000256" key="4">
    <source>
        <dbReference type="ARBA" id="ARBA00022679"/>
    </source>
</evidence>
<dbReference type="CDD" id="cd16917">
    <property type="entry name" value="HATPase_UhpB-NarQ-NarX-like"/>
    <property type="match status" value="1"/>
</dbReference>
<feature type="transmembrane region" description="Helical" evidence="10">
    <location>
        <begin position="33"/>
        <end position="54"/>
    </location>
</feature>
<evidence type="ECO:0000313" key="13">
    <source>
        <dbReference type="Proteomes" id="UP000694308"/>
    </source>
</evidence>
<evidence type="ECO:0000256" key="1">
    <source>
        <dbReference type="ARBA" id="ARBA00000085"/>
    </source>
</evidence>
<evidence type="ECO:0000256" key="5">
    <source>
        <dbReference type="ARBA" id="ARBA00022741"/>
    </source>
</evidence>
<keyword evidence="4" id="KW-0808">Transferase</keyword>
<evidence type="ECO:0000256" key="6">
    <source>
        <dbReference type="ARBA" id="ARBA00022777"/>
    </source>
</evidence>
<evidence type="ECO:0000313" key="12">
    <source>
        <dbReference type="EMBL" id="MBV7275382.1"/>
    </source>
</evidence>
<organism evidence="12 13">
    <name type="scientific">Clostridium thailandense</name>
    <dbReference type="NCBI Taxonomy" id="2794346"/>
    <lineage>
        <taxon>Bacteria</taxon>
        <taxon>Bacillati</taxon>
        <taxon>Bacillota</taxon>
        <taxon>Clostridia</taxon>
        <taxon>Eubacteriales</taxon>
        <taxon>Clostridiaceae</taxon>
        <taxon>Clostridium</taxon>
    </lineage>
</organism>
<sequence length="405" mass="46612">MNNKTKNIVITINYCIFTLTMLVDCIYNNTNWFMLMSLYFILLTLYSINTFFLHECPSKQRYFNKYNLLVLVIYLLQVCLIFFINKFDITYISISLYLFLLADIVVNQSYYPGIVAFFILYGISSISILTKLNFENTKAVSAILLDLPIFIIVYIIFFLINHLLKQTEVIEAALKDITVKKLEKDSMYNDLKEAYERVENITALKERNRIAREIHDTVGHTLTTVLVELEAARRLIKKDLELAESKLNLAQNQVRKGLNDIRSSVRILENGQDILDFYSDLESIIAETEKHSEAIIKAQIDYDIVLNKGQEKVILSALLEGLANGIRHGKSSAFLFKLYKNKEKVLFSLEDNGKGSDIVTYGFGLRAMRERILELNGSLDISSKLGEGFGIYITFPYYKKSDNET</sequence>
<keyword evidence="9" id="KW-0175">Coiled coil</keyword>
<name>A0A949TU43_9CLOT</name>
<keyword evidence="8" id="KW-0902">Two-component regulatory system</keyword>
<evidence type="ECO:0000259" key="11">
    <source>
        <dbReference type="Pfam" id="PF07730"/>
    </source>
</evidence>
<evidence type="ECO:0000256" key="3">
    <source>
        <dbReference type="ARBA" id="ARBA00022553"/>
    </source>
</evidence>
<feature type="transmembrane region" description="Helical" evidence="10">
    <location>
        <begin position="7"/>
        <end position="27"/>
    </location>
</feature>
<keyword evidence="5" id="KW-0547">Nucleotide-binding</keyword>
<comment type="caution">
    <text evidence="12">The sequence shown here is derived from an EMBL/GenBank/DDBJ whole genome shotgun (WGS) entry which is preliminary data.</text>
</comment>
<evidence type="ECO:0000256" key="8">
    <source>
        <dbReference type="ARBA" id="ARBA00023012"/>
    </source>
</evidence>
<accession>A0A949TU43</accession>
<protein>
    <recommendedName>
        <fullName evidence="2">histidine kinase</fullName>
        <ecNumber evidence="2">2.7.13.3</ecNumber>
    </recommendedName>
</protein>
<dbReference type="GO" id="GO:0046983">
    <property type="term" value="F:protein dimerization activity"/>
    <property type="evidence" value="ECO:0007669"/>
    <property type="project" value="InterPro"/>
</dbReference>
<dbReference type="EC" id="2.7.13.3" evidence="2"/>